<dbReference type="Gene3D" id="3.90.1150.10">
    <property type="entry name" value="Aspartate Aminotransferase, domain 1"/>
    <property type="match status" value="1"/>
</dbReference>
<dbReference type="PANTHER" id="PTHR43807:SF20">
    <property type="entry name" value="FI04487P"/>
    <property type="match status" value="1"/>
</dbReference>
<dbReference type="Proteomes" id="UP000267027">
    <property type="component" value="Unassembled WGS sequence"/>
</dbReference>
<reference evidence="5 6" key="2">
    <citation type="submission" date="2018-11" db="EMBL/GenBank/DDBJ databases">
        <authorList>
            <consortium name="Pathogen Informatics"/>
        </authorList>
    </citation>
    <scope>NUCLEOTIDE SEQUENCE [LARGE SCALE GENOMIC DNA]</scope>
    <source>
        <strain evidence="5 6">Costa Rica</strain>
    </source>
</reference>
<dbReference type="Gene3D" id="3.40.640.10">
    <property type="entry name" value="Type I PLP-dependent aspartate aminotransferase-like (Major domain)"/>
    <property type="match status" value="1"/>
</dbReference>
<dbReference type="STRING" id="334426.A0A0R3Q1E5"/>
<keyword evidence="2" id="KW-0032">Aminotransferase</keyword>
<dbReference type="GO" id="GO:0016212">
    <property type="term" value="F:kynurenine-oxoglutarate transaminase activity"/>
    <property type="evidence" value="ECO:0007669"/>
    <property type="project" value="TreeGrafter"/>
</dbReference>
<dbReference type="OrthoDB" id="2414662at2759"/>
<organism evidence="7">
    <name type="scientific">Angiostrongylus costaricensis</name>
    <name type="common">Nematode worm</name>
    <dbReference type="NCBI Taxonomy" id="334426"/>
    <lineage>
        <taxon>Eukaryota</taxon>
        <taxon>Metazoa</taxon>
        <taxon>Ecdysozoa</taxon>
        <taxon>Nematoda</taxon>
        <taxon>Chromadorea</taxon>
        <taxon>Rhabditida</taxon>
        <taxon>Rhabditina</taxon>
        <taxon>Rhabditomorpha</taxon>
        <taxon>Strongyloidea</taxon>
        <taxon>Metastrongylidae</taxon>
        <taxon>Angiostrongylus</taxon>
    </lineage>
</organism>
<dbReference type="WBParaSite" id="ACOC_0001282501-mRNA-1">
    <property type="protein sequence ID" value="ACOC_0001282501-mRNA-1"/>
    <property type="gene ID" value="ACOC_0001282501"/>
</dbReference>
<dbReference type="InterPro" id="IPR015424">
    <property type="entry name" value="PyrdxlP-dep_Trfase"/>
</dbReference>
<proteinExistence type="predicted"/>
<accession>A0A0R3Q1E5</accession>
<evidence type="ECO:0000256" key="3">
    <source>
        <dbReference type="ARBA" id="ARBA00022679"/>
    </source>
</evidence>
<dbReference type="GO" id="GO:0005739">
    <property type="term" value="C:mitochondrion"/>
    <property type="evidence" value="ECO:0007669"/>
    <property type="project" value="TreeGrafter"/>
</dbReference>
<protein>
    <submittedName>
        <fullName evidence="7">Aminotran_1_2 domain-containing protein</fullName>
    </submittedName>
</protein>
<dbReference type="InterPro" id="IPR051326">
    <property type="entry name" value="Kynurenine-oxoglutarate_AT"/>
</dbReference>
<dbReference type="SUPFAM" id="SSF53383">
    <property type="entry name" value="PLP-dependent transferases"/>
    <property type="match status" value="1"/>
</dbReference>
<dbReference type="InterPro" id="IPR015421">
    <property type="entry name" value="PyrdxlP-dep_Trfase_major"/>
</dbReference>
<dbReference type="PANTHER" id="PTHR43807">
    <property type="entry name" value="FI04487P"/>
    <property type="match status" value="1"/>
</dbReference>
<keyword evidence="3" id="KW-0808">Transferase</keyword>
<keyword evidence="6" id="KW-1185">Reference proteome</keyword>
<sequence length="142" mass="16077">MPLLRNVLRPLYSNGRRAHQMTTTFRPAERVRVEFTTLAAECNAVNLGQGFPDGPMPMFMSDILKEVAAHPEKTAWHQYTRVEFPFGHPRLVNVLAKLYSGLYSRQISANDEVLVTVGAYLSLYYSFMGFINHGDEVLSKVP</sequence>
<keyword evidence="4" id="KW-0663">Pyridoxal phosphate</keyword>
<evidence type="ECO:0000256" key="2">
    <source>
        <dbReference type="ARBA" id="ARBA00022576"/>
    </source>
</evidence>
<evidence type="ECO:0000313" key="5">
    <source>
        <dbReference type="EMBL" id="VDM64411.1"/>
    </source>
</evidence>
<dbReference type="InterPro" id="IPR015422">
    <property type="entry name" value="PyrdxlP-dep_Trfase_small"/>
</dbReference>
<name>A0A0R3Q1E5_ANGCS</name>
<evidence type="ECO:0000256" key="4">
    <source>
        <dbReference type="ARBA" id="ARBA00022898"/>
    </source>
</evidence>
<dbReference type="EMBL" id="UYYA01005245">
    <property type="protein sequence ID" value="VDM64411.1"/>
    <property type="molecule type" value="Genomic_DNA"/>
</dbReference>
<evidence type="ECO:0000313" key="7">
    <source>
        <dbReference type="WBParaSite" id="ACOC_0001282501-mRNA-1"/>
    </source>
</evidence>
<dbReference type="OMA" id="RTINPMS"/>
<reference evidence="7" key="1">
    <citation type="submission" date="2017-02" db="UniProtKB">
        <authorList>
            <consortium name="WormBaseParasite"/>
        </authorList>
    </citation>
    <scope>IDENTIFICATION</scope>
</reference>
<dbReference type="AlphaFoldDB" id="A0A0R3Q1E5"/>
<gene>
    <name evidence="5" type="ORF">ACOC_LOCUS12826</name>
</gene>
<evidence type="ECO:0000256" key="1">
    <source>
        <dbReference type="ARBA" id="ARBA00001933"/>
    </source>
</evidence>
<evidence type="ECO:0000313" key="6">
    <source>
        <dbReference type="Proteomes" id="UP000267027"/>
    </source>
</evidence>
<comment type="cofactor">
    <cofactor evidence="1">
        <name>pyridoxal 5'-phosphate</name>
        <dbReference type="ChEBI" id="CHEBI:597326"/>
    </cofactor>
</comment>